<dbReference type="RefSeq" id="WP_210757282.1">
    <property type="nucleotide sequence ID" value="NZ_CP060139.1"/>
</dbReference>
<dbReference type="AlphaFoldDB" id="A0A7H0VAG7"/>
<dbReference type="PROSITE" id="PS51257">
    <property type="entry name" value="PROKAR_LIPOPROTEIN"/>
    <property type="match status" value="1"/>
</dbReference>
<keyword evidence="2" id="KW-1185">Reference proteome</keyword>
<sequence length="182" mass="21058">MRLVVKLVFLMLTVAACGLIIIAPARKEKYFENHHRIQSGEETFYQEINLAEMENFLPRQSYVVTWAPWCPHSISLIRQMNQLLRANEKDDFILLSTSYDLEAIQRVTRNQANVKPFSKWIADGRSLGNQETDRMKNISLGLIDSVVTRSPAIYFRDSMGVYQLVTSTHFLRSLRASDEFPE</sequence>
<dbReference type="Gene3D" id="3.40.30.10">
    <property type="entry name" value="Glutaredoxin"/>
    <property type="match status" value="1"/>
</dbReference>
<dbReference type="SUPFAM" id="SSF52833">
    <property type="entry name" value="Thioredoxin-like"/>
    <property type="match status" value="1"/>
</dbReference>
<dbReference type="EMBL" id="CP060139">
    <property type="protein sequence ID" value="QNR22715.1"/>
    <property type="molecule type" value="Genomic_DNA"/>
</dbReference>
<dbReference type="Proteomes" id="UP000516305">
    <property type="component" value="Chromosome"/>
</dbReference>
<dbReference type="InterPro" id="IPR036249">
    <property type="entry name" value="Thioredoxin-like_sf"/>
</dbReference>
<protein>
    <recommendedName>
        <fullName evidence="3">Thioredoxin domain-containing protein</fullName>
    </recommendedName>
</protein>
<reference evidence="1 2" key="1">
    <citation type="submission" date="2020-08" db="EMBL/GenBank/DDBJ databases">
        <title>Croceimicrobium hydrocarbonivorans gen. nov., sp. nov., a novel marine bacterium isolated from a bacterial consortium that degrades polyethylene terephthalate.</title>
        <authorList>
            <person name="Liu R."/>
        </authorList>
    </citation>
    <scope>NUCLEOTIDE SEQUENCE [LARGE SCALE GENOMIC DNA]</scope>
    <source>
        <strain evidence="1 2">A20-9</strain>
    </source>
</reference>
<organism evidence="1 2">
    <name type="scientific">Croceimicrobium hydrocarbonivorans</name>
    <dbReference type="NCBI Taxonomy" id="2761580"/>
    <lineage>
        <taxon>Bacteria</taxon>
        <taxon>Pseudomonadati</taxon>
        <taxon>Bacteroidota</taxon>
        <taxon>Flavobacteriia</taxon>
        <taxon>Flavobacteriales</taxon>
        <taxon>Owenweeksiaceae</taxon>
        <taxon>Croceimicrobium</taxon>
    </lineage>
</organism>
<name>A0A7H0VAG7_9FLAO</name>
<evidence type="ECO:0000313" key="1">
    <source>
        <dbReference type="EMBL" id="QNR22715.1"/>
    </source>
</evidence>
<evidence type="ECO:0000313" key="2">
    <source>
        <dbReference type="Proteomes" id="UP000516305"/>
    </source>
</evidence>
<accession>A0A7H0VAG7</accession>
<proteinExistence type="predicted"/>
<evidence type="ECO:0008006" key="3">
    <source>
        <dbReference type="Google" id="ProtNLM"/>
    </source>
</evidence>
<dbReference type="KEGG" id="chyd:H4K34_10010"/>
<gene>
    <name evidence="1" type="ORF">H4K34_10010</name>
</gene>